<evidence type="ECO:0000256" key="6">
    <source>
        <dbReference type="PIRSR" id="PIRSR602322-1"/>
    </source>
</evidence>
<dbReference type="OrthoDB" id="5421852at2"/>
<feature type="binding site" description="covalent" evidence="6">
    <location>
        <position position="85"/>
    </location>
    <ligand>
        <name>heme c</name>
        <dbReference type="ChEBI" id="CHEBI:61717"/>
        <label>2</label>
    </ligand>
</feature>
<keyword evidence="2 6" id="KW-0349">Heme</keyword>
<evidence type="ECO:0000256" key="5">
    <source>
        <dbReference type="ARBA" id="ARBA00023004"/>
    </source>
</evidence>
<dbReference type="EMBL" id="SRSD01000002">
    <property type="protein sequence ID" value="KAA0894093.1"/>
    <property type="molecule type" value="Genomic_DNA"/>
</dbReference>
<keyword evidence="3 6" id="KW-0479">Metal-binding</keyword>
<feature type="binding site" description="axial binding residue" evidence="6">
    <location>
        <position position="68"/>
    </location>
    <ligand>
        <name>heme c</name>
        <dbReference type="ChEBI" id="CHEBI:61717"/>
        <label>1</label>
    </ligand>
    <ligandPart>
        <name>Fe</name>
        <dbReference type="ChEBI" id="CHEBI:18248"/>
    </ligandPart>
</feature>
<feature type="chain" id="PRO_5023017595" evidence="7">
    <location>
        <begin position="21"/>
        <end position="90"/>
    </location>
</feature>
<feature type="binding site" description="axial binding residue" evidence="6">
    <location>
        <position position="72"/>
    </location>
    <ligand>
        <name>heme c</name>
        <dbReference type="ChEBI" id="CHEBI:61717"/>
        <label>1</label>
    </ligand>
    <ligandPart>
        <name>Fe</name>
        <dbReference type="ChEBI" id="CHEBI:18248"/>
    </ligandPart>
</feature>
<evidence type="ECO:0000256" key="7">
    <source>
        <dbReference type="SAM" id="SignalP"/>
    </source>
</evidence>
<sequence length="90" mass="9654">MKQTAAVLLALLAFSGSAFAAPEVINFKNKVTFPHKDHMAITGTCITCHAGGVGKIKGFGKEWAHKNCKGCHVEMAKGPVRCSGCHKWKD</sequence>
<dbReference type="RefSeq" id="WP_149306251.1">
    <property type="nucleotide sequence ID" value="NZ_SRSD01000002.1"/>
</dbReference>
<dbReference type="PRINTS" id="PR00609">
    <property type="entry name" value="CYTOCHROMEC3"/>
</dbReference>
<reference evidence="8 9" key="1">
    <citation type="submission" date="2019-04" db="EMBL/GenBank/DDBJ databases">
        <title>Geobacter ruber sp. nov., ferric-reducing bacteria isolated from paddy soil.</title>
        <authorList>
            <person name="Xu Z."/>
            <person name="Masuda Y."/>
            <person name="Itoh H."/>
            <person name="Senoo K."/>
        </authorList>
    </citation>
    <scope>NUCLEOTIDE SEQUENCE [LARGE SCALE GENOMIC DNA]</scope>
    <source>
        <strain evidence="8 9">Red88</strain>
    </source>
</reference>
<dbReference type="Proteomes" id="UP000324298">
    <property type="component" value="Unassembled WGS sequence"/>
</dbReference>
<organism evidence="8 9">
    <name type="scientific">Oryzomonas rubra</name>
    <dbReference type="NCBI Taxonomy" id="2509454"/>
    <lineage>
        <taxon>Bacteria</taxon>
        <taxon>Pseudomonadati</taxon>
        <taxon>Thermodesulfobacteriota</taxon>
        <taxon>Desulfuromonadia</taxon>
        <taxon>Geobacterales</taxon>
        <taxon>Geobacteraceae</taxon>
        <taxon>Oryzomonas</taxon>
    </lineage>
</organism>
<keyword evidence="5 6" id="KW-0408">Iron</keyword>
<evidence type="ECO:0000313" key="8">
    <source>
        <dbReference type="EMBL" id="KAA0894093.1"/>
    </source>
</evidence>
<comment type="caution">
    <text evidence="8">The sequence shown here is derived from an EMBL/GenBank/DDBJ whole genome shotgun (WGS) entry which is preliminary data.</text>
</comment>
<dbReference type="InterPro" id="IPR002322">
    <property type="entry name" value="Cyt_c_III"/>
</dbReference>
<dbReference type="GO" id="GO:0020037">
    <property type="term" value="F:heme binding"/>
    <property type="evidence" value="ECO:0007669"/>
    <property type="project" value="InterPro"/>
</dbReference>
<dbReference type="SUPFAM" id="SSF48695">
    <property type="entry name" value="Multiheme cytochromes"/>
    <property type="match status" value="1"/>
</dbReference>
<keyword evidence="7" id="KW-0732">Signal</keyword>
<keyword evidence="1" id="KW-0813">Transport</keyword>
<feature type="binding site" description="axial binding residue" evidence="6">
    <location>
        <position position="82"/>
    </location>
    <ligand>
        <name>heme c</name>
        <dbReference type="ChEBI" id="CHEBI:61717"/>
        <label>1</label>
    </ligand>
    <ligandPart>
        <name>Fe</name>
        <dbReference type="ChEBI" id="CHEBI:18248"/>
    </ligandPart>
</feature>
<dbReference type="Gene3D" id="3.90.10.10">
    <property type="entry name" value="Cytochrome C3"/>
    <property type="match status" value="1"/>
</dbReference>
<dbReference type="GO" id="GO:0009055">
    <property type="term" value="F:electron transfer activity"/>
    <property type="evidence" value="ECO:0007669"/>
    <property type="project" value="InterPro"/>
</dbReference>
<evidence type="ECO:0000256" key="3">
    <source>
        <dbReference type="ARBA" id="ARBA00022723"/>
    </source>
</evidence>
<accession>A0A5A9XNC1</accession>
<evidence type="ECO:0000256" key="1">
    <source>
        <dbReference type="ARBA" id="ARBA00022448"/>
    </source>
</evidence>
<dbReference type="CDD" id="cd08168">
    <property type="entry name" value="Cytochrom_C3"/>
    <property type="match status" value="1"/>
</dbReference>
<keyword evidence="9" id="KW-1185">Reference proteome</keyword>
<feature type="binding site" description="axial binding residue" evidence="6">
    <location>
        <position position="86"/>
    </location>
    <ligand>
        <name>heme c</name>
        <dbReference type="ChEBI" id="CHEBI:61717"/>
        <label>2</label>
    </ligand>
    <ligandPart>
        <name>Fe</name>
        <dbReference type="ChEBI" id="CHEBI:18248"/>
    </ligandPart>
</feature>
<evidence type="ECO:0000256" key="4">
    <source>
        <dbReference type="ARBA" id="ARBA00022982"/>
    </source>
</evidence>
<feature type="binding site" description="axial binding residue" evidence="6">
    <location>
        <position position="71"/>
    </location>
    <ligand>
        <name>heme c</name>
        <dbReference type="ChEBI" id="CHEBI:61717"/>
        <label>1</label>
    </ligand>
    <ligandPart>
        <name>Fe</name>
        <dbReference type="ChEBI" id="CHEBI:18248"/>
    </ligandPart>
</feature>
<feature type="signal peptide" evidence="7">
    <location>
        <begin position="1"/>
        <end position="20"/>
    </location>
</feature>
<evidence type="ECO:0000256" key="2">
    <source>
        <dbReference type="ARBA" id="ARBA00022617"/>
    </source>
</evidence>
<gene>
    <name evidence="8" type="ORF">ET418_03785</name>
</gene>
<keyword evidence="4" id="KW-0249">Electron transport</keyword>
<proteinExistence type="predicted"/>
<name>A0A5A9XNC1_9BACT</name>
<comment type="cofactor">
    <cofactor evidence="6">
        <name>heme c</name>
        <dbReference type="ChEBI" id="CHEBI:61717"/>
    </cofactor>
    <text evidence="6">Binds 4 heme c groups covalently per monomer.</text>
</comment>
<evidence type="ECO:0000313" key="9">
    <source>
        <dbReference type="Proteomes" id="UP000324298"/>
    </source>
</evidence>
<dbReference type="GO" id="GO:0046872">
    <property type="term" value="F:metal ion binding"/>
    <property type="evidence" value="ECO:0007669"/>
    <property type="project" value="UniProtKB-KW"/>
</dbReference>
<dbReference type="AlphaFoldDB" id="A0A5A9XNC1"/>
<dbReference type="InterPro" id="IPR036280">
    <property type="entry name" value="Multihaem_cyt_sf"/>
</dbReference>
<protein>
    <submittedName>
        <fullName evidence="8">Cytochrome C</fullName>
    </submittedName>
</protein>